<proteinExistence type="predicted"/>
<gene>
    <name evidence="1" type="ORF">DEO72_LG10g2875</name>
</gene>
<dbReference type="Proteomes" id="UP000501690">
    <property type="component" value="Linkage Group LG10"/>
</dbReference>
<dbReference type="PANTHER" id="PTHR33103">
    <property type="entry name" value="OS01G0153900 PROTEIN"/>
    <property type="match status" value="1"/>
</dbReference>
<dbReference type="Pfam" id="PF05056">
    <property type="entry name" value="DUF674"/>
    <property type="match status" value="2"/>
</dbReference>
<dbReference type="PANTHER" id="PTHR33103:SF102">
    <property type="entry name" value="DUF674 FAMILY PROTEIN"/>
    <property type="match status" value="1"/>
</dbReference>
<protein>
    <recommendedName>
        <fullName evidence="3">DUF674 domain-containing protein</fullName>
    </recommendedName>
</protein>
<sequence>MATTEADVKVSLKLIVNKETKKVVFAEAKKDFVDILCSFLTLPLGTIARLVENESNMGPLPIGSLNSLYHSVAALDSRCLWAQENKEMVLRPRNTAQDFCKTLKINIDDTHHTKRFFSTGSFFKCSENEFNGFVNDATTFVITDDLILMPKSVDRTRLAQLQDLGIEGPISLKEMTVKVTKKKVLDLLKCSLLSKSCLTVLLQKKPRIQRPTFLSRSVENDNGIKFNLKLFIRKSDGKVLYAQGGNEIANMLLSFLTFPLGGVVRKLEGNSCVGSIDGLYNSIVDMNENYFMSKSAKNRLVDPYLLLLMSLISFETSKTNDGNEKEPRMFVVTDDLVVTQSFPTADLNLDSSSLDLKEKVVAIGLVECLNILKASLSSTSALTIGLAHLLPEFIGCSSDIACSPDIACSSEGSDSACSSDGGYSSYDACSSDDADSFVLI</sequence>
<name>A0A4D6NCP8_VIGUN</name>
<evidence type="ECO:0000313" key="2">
    <source>
        <dbReference type="Proteomes" id="UP000501690"/>
    </source>
</evidence>
<organism evidence="1 2">
    <name type="scientific">Vigna unguiculata</name>
    <name type="common">Cowpea</name>
    <dbReference type="NCBI Taxonomy" id="3917"/>
    <lineage>
        <taxon>Eukaryota</taxon>
        <taxon>Viridiplantae</taxon>
        <taxon>Streptophyta</taxon>
        <taxon>Embryophyta</taxon>
        <taxon>Tracheophyta</taxon>
        <taxon>Spermatophyta</taxon>
        <taxon>Magnoliopsida</taxon>
        <taxon>eudicotyledons</taxon>
        <taxon>Gunneridae</taxon>
        <taxon>Pentapetalae</taxon>
        <taxon>rosids</taxon>
        <taxon>fabids</taxon>
        <taxon>Fabales</taxon>
        <taxon>Fabaceae</taxon>
        <taxon>Papilionoideae</taxon>
        <taxon>50 kb inversion clade</taxon>
        <taxon>NPAAA clade</taxon>
        <taxon>indigoferoid/millettioid clade</taxon>
        <taxon>Phaseoleae</taxon>
        <taxon>Vigna</taxon>
    </lineage>
</organism>
<dbReference type="EMBL" id="CP039354">
    <property type="protein sequence ID" value="QCE11640.1"/>
    <property type="molecule type" value="Genomic_DNA"/>
</dbReference>
<dbReference type="AlphaFoldDB" id="A0A4D6NCP8"/>
<reference evidence="1 2" key="1">
    <citation type="submission" date="2019-04" db="EMBL/GenBank/DDBJ databases">
        <title>An improved genome assembly and genetic linkage map for asparagus bean, Vigna unguiculata ssp. sesquipedialis.</title>
        <authorList>
            <person name="Xia Q."/>
            <person name="Zhang R."/>
            <person name="Dong Y."/>
        </authorList>
    </citation>
    <scope>NUCLEOTIDE SEQUENCE [LARGE SCALE GENOMIC DNA]</scope>
    <source>
        <tissue evidence="1">Leaf</tissue>
    </source>
</reference>
<accession>A0A4D6NCP8</accession>
<evidence type="ECO:0008006" key="3">
    <source>
        <dbReference type="Google" id="ProtNLM"/>
    </source>
</evidence>
<keyword evidence="2" id="KW-1185">Reference proteome</keyword>
<evidence type="ECO:0000313" key="1">
    <source>
        <dbReference type="EMBL" id="QCE11640.1"/>
    </source>
</evidence>
<dbReference type="InterPro" id="IPR007750">
    <property type="entry name" value="DUF674"/>
</dbReference>